<dbReference type="InterPro" id="IPR036465">
    <property type="entry name" value="vWFA_dom_sf"/>
</dbReference>
<accession>A0ABM7PHT4</accession>
<evidence type="ECO:0000256" key="2">
    <source>
        <dbReference type="ARBA" id="ARBA00008387"/>
    </source>
</evidence>
<feature type="domain" description="PilY1 beta-propeller" evidence="8">
    <location>
        <begin position="957"/>
        <end position="1244"/>
    </location>
</feature>
<evidence type="ECO:0008006" key="12">
    <source>
        <dbReference type="Google" id="ProtNLM"/>
    </source>
</evidence>
<dbReference type="Gene3D" id="3.40.50.410">
    <property type="entry name" value="von Willebrand factor, type A domain"/>
    <property type="match status" value="1"/>
</dbReference>
<feature type="compositionally biased region" description="Polar residues" evidence="7">
    <location>
        <begin position="9"/>
        <end position="19"/>
    </location>
</feature>
<dbReference type="InterPro" id="IPR041542">
    <property type="entry name" value="GH43_C2"/>
</dbReference>
<evidence type="ECO:0000256" key="1">
    <source>
        <dbReference type="ARBA" id="ARBA00004561"/>
    </source>
</evidence>
<keyword evidence="4" id="KW-0479">Metal-binding</keyword>
<proteinExistence type="inferred from homology"/>
<evidence type="ECO:0000313" key="11">
    <source>
        <dbReference type="Proteomes" id="UP001320148"/>
    </source>
</evidence>
<sequence length="1454" mass="157165">MSLPYNEDFNYSNGNNTPSAWKAQDQDDTSGTYHDIRKKSLRIVSGGSDKVEDYYTVYLNDITGDFTATTQVKSLTDTTSITKAGLIVQNSLGSTTNTAHIQVAASRDTGYLMMFDDDGDGSVDQTFSAAVGIAPPDVWLRVVRSGNTFSGFYSTDNSTWTLLGIVASSKAESELDVGLFGFSGQFWWSSSWWPEISVAGFDNFSIIGSAATFTYHEDSDGDGYGNPSVSITSTSATPPSGYVTDNTDCDDTDANTYPGATEICDGKDNNCDGTIDEGLSTNTYYRDADGDGYGTIIDTHQGCSPNPGYVTTPGDCNDNNILINPGASDICGNNIDEDCSGGDAACFSDTICEPISDTPLSVTVGGSAGIIMFILDDSGSMDWSVMCAEDEGRFNGLADYTANYSRPRWKSQYHGYNRIYYNPGTTYKPWAASKSRTFSDATFTNALKHPLGYYCWALSHETSGNTISLTRTFDSYGGIDVTFGHYYVVSTTDSQPYLVDLGIKSSAPVYYKVTQSSGGASDNYRSVKSLTKVIDSGVPSDVAITGTFTEARSNFANWFTYHRTREVATKAALGFALQDLSGVKVGIHTFNHSVTRPATLITTAADVEDFLDYVYQVDRDGPTPMRLALEDVGQYLDAQDSNNGGIGTNPFDTSANGGDCQQAFAILMTDGYGNGGSPSVGNADADNNSKWDGPEFYGKNSNRLPDVAMHYYERDLVTALADKVPVQDPDYEAPHQRMVTYTVSFGIEGDYDQADYPNCPPAHPDNAIDCPPWPSGGTNEAKVDELWHAAVNGRGQYISTGTPQELSDAINSVLNDITRRTGTAASVAVSSEKLDTGLVIYQGFFDSGDWSGNLEAYDVNASGVVNLSAKWSAKTQLNAANWDTGRTILTRNDATETTKAFRYGNLSGTQKSNVTENQVDYIRGDNSLEEVRGGAFRNRNSKLADITHSSPVLHNGVVYVGANDGMFHAFDAANGNELFAYVPSFVYPNLGEYTSPNYGHKFYADGTATARTVPTSTSSQDWVVSGLRKGGRGLFGINVTSPKTISETALPTIWEYPTLAVPDDDMGYTYGEVTIAQGNDSSAGDQLIFTSNGYDSPNGHAVLLILKLDGTLFKKIDTGVGSSTPGNCNGLSDPLVVDLTDDGKADVVYAGDLLGNLWKFDISDPSKSNWKVAYETGGVSKPLFTAKNSSGQTQPITSKPAAMFHCNPTKKGTILVFGTGRMLSDGDLDNTNTQTIYGIWDWQEEWARNGYSDTTPYHMGTFNTPSGTPSMRTLSNIDGNNAFPATVDLTLLQQTQVSSSDDWRYTSNNAIDWFEVDTWKNAKSAGTSYTGGVHLGWYLNLPDSKERVITKTQIRDGKAYIVSIIPEPAPCASGGTTVGSILNACNGGQLQDPQWDTNGDGVVDANDNSASGKKFDDDIYYAPAIIEDKLFFTKDRVENTTDEIKGLFYWRIKE</sequence>
<dbReference type="InterPro" id="IPR011047">
    <property type="entry name" value="Quinoprotein_ADH-like_sf"/>
</dbReference>
<keyword evidence="5" id="KW-0106">Calcium</keyword>
<dbReference type="Pfam" id="PF17851">
    <property type="entry name" value="GH43_C2"/>
    <property type="match status" value="1"/>
</dbReference>
<evidence type="ECO:0000256" key="5">
    <source>
        <dbReference type="ARBA" id="ARBA00022837"/>
    </source>
</evidence>
<evidence type="ECO:0000256" key="7">
    <source>
        <dbReference type="SAM" id="MobiDB-lite"/>
    </source>
</evidence>
<name>A0ABM7PHT4_9BACT</name>
<dbReference type="SUPFAM" id="SSF53300">
    <property type="entry name" value="vWA-like"/>
    <property type="match status" value="1"/>
</dbReference>
<dbReference type="InterPro" id="IPR013320">
    <property type="entry name" value="ConA-like_dom_sf"/>
</dbReference>
<keyword evidence="11" id="KW-1185">Reference proteome</keyword>
<feature type="domain" description="Beta-xylosidase C-terminal Concanavalin A-like" evidence="9">
    <location>
        <begin position="65"/>
        <end position="186"/>
    </location>
</feature>
<evidence type="ECO:0000313" key="10">
    <source>
        <dbReference type="EMBL" id="BCS97150.1"/>
    </source>
</evidence>
<feature type="region of interest" description="Disordered" evidence="7">
    <location>
        <begin position="224"/>
        <end position="249"/>
    </location>
</feature>
<dbReference type="InterPro" id="IPR008707">
    <property type="entry name" value="B-propeller_PilY1"/>
</dbReference>
<protein>
    <recommendedName>
        <fullName evidence="12">VWFA domain-containing protein</fullName>
    </recommendedName>
</protein>
<evidence type="ECO:0000259" key="9">
    <source>
        <dbReference type="Pfam" id="PF17851"/>
    </source>
</evidence>
<dbReference type="Pfam" id="PF05567">
    <property type="entry name" value="T4P_PilY1"/>
    <property type="match status" value="1"/>
</dbReference>
<keyword evidence="3" id="KW-1029">Fimbrium biogenesis</keyword>
<dbReference type="Gene3D" id="2.60.120.200">
    <property type="match status" value="1"/>
</dbReference>
<evidence type="ECO:0000256" key="4">
    <source>
        <dbReference type="ARBA" id="ARBA00022723"/>
    </source>
</evidence>
<reference evidence="10 11" key="1">
    <citation type="submission" date="2021-02" db="EMBL/GenBank/DDBJ databases">
        <title>Complete genome of Desulfoluna sp. strain ASN36.</title>
        <authorList>
            <person name="Takahashi A."/>
            <person name="Kojima H."/>
            <person name="Fukui M."/>
        </authorList>
    </citation>
    <scope>NUCLEOTIDE SEQUENCE [LARGE SCALE GENOMIC DNA]</scope>
    <source>
        <strain evidence="10 11">ASN36</strain>
    </source>
</reference>
<dbReference type="EMBL" id="AP024488">
    <property type="protein sequence ID" value="BCS97150.1"/>
    <property type="molecule type" value="Genomic_DNA"/>
</dbReference>
<dbReference type="SMART" id="SM00564">
    <property type="entry name" value="PQQ"/>
    <property type="match status" value="1"/>
</dbReference>
<organism evidence="10 11">
    <name type="scientific">Desulfoluna limicola</name>
    <dbReference type="NCBI Taxonomy" id="2810562"/>
    <lineage>
        <taxon>Bacteria</taxon>
        <taxon>Pseudomonadati</taxon>
        <taxon>Thermodesulfobacteriota</taxon>
        <taxon>Desulfobacteria</taxon>
        <taxon>Desulfobacterales</taxon>
        <taxon>Desulfolunaceae</taxon>
        <taxon>Desulfoluna</taxon>
    </lineage>
</organism>
<feature type="compositionally biased region" description="Polar residues" evidence="7">
    <location>
        <begin position="227"/>
        <end position="238"/>
    </location>
</feature>
<comment type="subcellular location">
    <subcellularLocation>
        <location evidence="1">Fimbrium</location>
    </subcellularLocation>
</comment>
<comment type="similarity">
    <text evidence="2">Belongs to the PilY1 family.</text>
</comment>
<dbReference type="InterPro" id="IPR018391">
    <property type="entry name" value="PQQ_b-propeller_rpt"/>
</dbReference>
<keyword evidence="6" id="KW-0281">Fimbrium</keyword>
<dbReference type="SUPFAM" id="SSF49899">
    <property type="entry name" value="Concanavalin A-like lectins/glucanases"/>
    <property type="match status" value="1"/>
</dbReference>
<dbReference type="Proteomes" id="UP001320148">
    <property type="component" value="Chromosome"/>
</dbReference>
<dbReference type="InterPro" id="IPR021655">
    <property type="entry name" value="Put_metal-bd"/>
</dbReference>
<gene>
    <name evidence="10" type="ORF">DSLASN_27820</name>
</gene>
<dbReference type="Pfam" id="PF11617">
    <property type="entry name" value="Cu-binding_MopE"/>
    <property type="match status" value="2"/>
</dbReference>
<evidence type="ECO:0000259" key="8">
    <source>
        <dbReference type="Pfam" id="PF05567"/>
    </source>
</evidence>
<feature type="region of interest" description="Disordered" evidence="7">
    <location>
        <begin position="1"/>
        <end position="32"/>
    </location>
</feature>
<dbReference type="Gene3D" id="2.40.10.480">
    <property type="match status" value="1"/>
</dbReference>
<evidence type="ECO:0000256" key="6">
    <source>
        <dbReference type="ARBA" id="ARBA00023263"/>
    </source>
</evidence>
<dbReference type="SUPFAM" id="SSF50998">
    <property type="entry name" value="Quinoprotein alcohol dehydrogenase-like"/>
    <property type="match status" value="1"/>
</dbReference>
<evidence type="ECO:0000256" key="3">
    <source>
        <dbReference type="ARBA" id="ARBA00022558"/>
    </source>
</evidence>